<name>A0AAD6S7K2_9AGAR</name>
<gene>
    <name evidence="1" type="ORF">C8F04DRAFT_1139677</name>
</gene>
<dbReference type="EMBL" id="JARJCM010000221">
    <property type="protein sequence ID" value="KAJ7021888.1"/>
    <property type="molecule type" value="Genomic_DNA"/>
</dbReference>
<sequence>MPDTAVVKCRTSPSQCQQGQDCTLDKTMYAHTRKRMHLGSGGGVIRRGSIIPLRAVRDRSINDQPVAAILPRRSSWLSKIVPAVIAPPRSTRWLFGHLESIAPVESEDEEQTPLLGGSRALRARASDWKPADTGIEHHPVPAQPLRRCHSFAGYVYSQHDEDELDDNMPEVREALRITATLHANGYRYEHLDGGQRRHLEDFVDEEITESL</sequence>
<accession>A0AAD6S7K2</accession>
<proteinExistence type="predicted"/>
<protein>
    <submittedName>
        <fullName evidence="1">Uncharacterized protein</fullName>
    </submittedName>
</protein>
<evidence type="ECO:0000313" key="1">
    <source>
        <dbReference type="EMBL" id="KAJ7021888.1"/>
    </source>
</evidence>
<organism evidence="1 2">
    <name type="scientific">Mycena alexandri</name>
    <dbReference type="NCBI Taxonomy" id="1745969"/>
    <lineage>
        <taxon>Eukaryota</taxon>
        <taxon>Fungi</taxon>
        <taxon>Dikarya</taxon>
        <taxon>Basidiomycota</taxon>
        <taxon>Agaricomycotina</taxon>
        <taxon>Agaricomycetes</taxon>
        <taxon>Agaricomycetidae</taxon>
        <taxon>Agaricales</taxon>
        <taxon>Marasmiineae</taxon>
        <taxon>Mycenaceae</taxon>
        <taxon>Mycena</taxon>
    </lineage>
</organism>
<dbReference type="AlphaFoldDB" id="A0AAD6S7K2"/>
<dbReference type="Proteomes" id="UP001218188">
    <property type="component" value="Unassembled WGS sequence"/>
</dbReference>
<reference evidence="1" key="1">
    <citation type="submission" date="2023-03" db="EMBL/GenBank/DDBJ databases">
        <title>Massive genome expansion in bonnet fungi (Mycena s.s.) driven by repeated elements and novel gene families across ecological guilds.</title>
        <authorList>
            <consortium name="Lawrence Berkeley National Laboratory"/>
            <person name="Harder C.B."/>
            <person name="Miyauchi S."/>
            <person name="Viragh M."/>
            <person name="Kuo A."/>
            <person name="Thoen E."/>
            <person name="Andreopoulos B."/>
            <person name="Lu D."/>
            <person name="Skrede I."/>
            <person name="Drula E."/>
            <person name="Henrissat B."/>
            <person name="Morin E."/>
            <person name="Kohler A."/>
            <person name="Barry K."/>
            <person name="LaButti K."/>
            <person name="Morin E."/>
            <person name="Salamov A."/>
            <person name="Lipzen A."/>
            <person name="Mereny Z."/>
            <person name="Hegedus B."/>
            <person name="Baldrian P."/>
            <person name="Stursova M."/>
            <person name="Weitz H."/>
            <person name="Taylor A."/>
            <person name="Grigoriev I.V."/>
            <person name="Nagy L.G."/>
            <person name="Martin F."/>
            <person name="Kauserud H."/>
        </authorList>
    </citation>
    <scope>NUCLEOTIDE SEQUENCE</scope>
    <source>
        <strain evidence="1">CBHHK200</strain>
    </source>
</reference>
<keyword evidence="2" id="KW-1185">Reference proteome</keyword>
<comment type="caution">
    <text evidence="1">The sequence shown here is derived from an EMBL/GenBank/DDBJ whole genome shotgun (WGS) entry which is preliminary data.</text>
</comment>
<evidence type="ECO:0000313" key="2">
    <source>
        <dbReference type="Proteomes" id="UP001218188"/>
    </source>
</evidence>